<organism evidence="11 12">
    <name type="scientific">Chiloscyllium punctatum</name>
    <name type="common">Brownbanded bambooshark</name>
    <name type="synonym">Hemiscyllium punctatum</name>
    <dbReference type="NCBI Taxonomy" id="137246"/>
    <lineage>
        <taxon>Eukaryota</taxon>
        <taxon>Metazoa</taxon>
        <taxon>Chordata</taxon>
        <taxon>Craniata</taxon>
        <taxon>Vertebrata</taxon>
        <taxon>Chondrichthyes</taxon>
        <taxon>Elasmobranchii</taxon>
        <taxon>Galeomorphii</taxon>
        <taxon>Galeoidea</taxon>
        <taxon>Orectolobiformes</taxon>
        <taxon>Hemiscylliidae</taxon>
        <taxon>Chiloscyllium</taxon>
    </lineage>
</organism>
<keyword evidence="7" id="KW-0206">Cytoskeleton</keyword>
<feature type="domain" description="Kinesin motor" evidence="10">
    <location>
        <begin position="1"/>
        <end position="124"/>
    </location>
</feature>
<comment type="similarity">
    <text evidence="8">Belongs to the TRAFAC class myosin-kinesin ATPase superfamily. Kinesin family.</text>
</comment>
<evidence type="ECO:0000256" key="3">
    <source>
        <dbReference type="ARBA" id="ARBA00022741"/>
    </source>
</evidence>
<dbReference type="InterPro" id="IPR027417">
    <property type="entry name" value="P-loop_NTPase"/>
</dbReference>
<keyword evidence="2" id="KW-0493">Microtubule</keyword>
<dbReference type="OrthoDB" id="3176171at2759"/>
<dbReference type="GO" id="GO:0007018">
    <property type="term" value="P:microtubule-based movement"/>
    <property type="evidence" value="ECO:0007669"/>
    <property type="project" value="InterPro"/>
</dbReference>
<evidence type="ECO:0000256" key="9">
    <source>
        <dbReference type="SAM" id="MobiDB-lite"/>
    </source>
</evidence>
<evidence type="ECO:0000256" key="1">
    <source>
        <dbReference type="ARBA" id="ARBA00004245"/>
    </source>
</evidence>
<dbReference type="STRING" id="137246.A0A401TS11"/>
<accession>A0A401TS11</accession>
<keyword evidence="5" id="KW-0175">Coiled coil</keyword>
<dbReference type="PANTHER" id="PTHR47968:SF36">
    <property type="entry name" value="KINESIN HEAVY CHAIN ISOFORM X1"/>
    <property type="match status" value="1"/>
</dbReference>
<dbReference type="Gene3D" id="3.40.850.10">
    <property type="entry name" value="Kinesin motor domain"/>
    <property type="match status" value="1"/>
</dbReference>
<sequence>GVLHDTHLMGIIPRIAHDIFNHIYSMDENLEFHIKVSYFEIYMDKIRDLLDGESLWCHSAFGSPFSPVLAPQQINRPPLNPHPPNRPALSNGHVPGESVSHQILLGPSPCCPPPSPLAPHFPIP</sequence>
<evidence type="ECO:0000313" key="12">
    <source>
        <dbReference type="Proteomes" id="UP000287033"/>
    </source>
</evidence>
<dbReference type="InterPro" id="IPR036961">
    <property type="entry name" value="Kinesin_motor_dom_sf"/>
</dbReference>
<dbReference type="PANTHER" id="PTHR47968">
    <property type="entry name" value="CENTROMERE PROTEIN E"/>
    <property type="match status" value="1"/>
</dbReference>
<feature type="non-terminal residue" evidence="11">
    <location>
        <position position="1"/>
    </location>
</feature>
<evidence type="ECO:0000256" key="2">
    <source>
        <dbReference type="ARBA" id="ARBA00022701"/>
    </source>
</evidence>
<dbReference type="Pfam" id="PF00225">
    <property type="entry name" value="Kinesin"/>
    <property type="match status" value="1"/>
</dbReference>
<keyword evidence="4" id="KW-0067">ATP-binding</keyword>
<comment type="subcellular location">
    <subcellularLocation>
        <location evidence="1">Cytoplasm</location>
        <location evidence="1">Cytoskeleton</location>
    </subcellularLocation>
</comment>
<protein>
    <recommendedName>
        <fullName evidence="10">Kinesin motor domain-containing protein</fullName>
    </recommendedName>
</protein>
<feature type="region of interest" description="Disordered" evidence="9">
    <location>
        <begin position="72"/>
        <end position="101"/>
    </location>
</feature>
<comment type="caution">
    <text evidence="8">Lacks conserved residue(s) required for the propagation of feature annotation.</text>
</comment>
<dbReference type="GO" id="GO:0008017">
    <property type="term" value="F:microtubule binding"/>
    <property type="evidence" value="ECO:0007669"/>
    <property type="project" value="InterPro"/>
</dbReference>
<dbReference type="PROSITE" id="PS50067">
    <property type="entry name" value="KINESIN_MOTOR_2"/>
    <property type="match status" value="1"/>
</dbReference>
<keyword evidence="3" id="KW-0547">Nucleotide-binding</keyword>
<gene>
    <name evidence="11" type="ORF">chiPu_0029310</name>
</gene>
<evidence type="ECO:0000259" key="10">
    <source>
        <dbReference type="PROSITE" id="PS50067"/>
    </source>
</evidence>
<evidence type="ECO:0000256" key="5">
    <source>
        <dbReference type="ARBA" id="ARBA00023054"/>
    </source>
</evidence>
<dbReference type="EMBL" id="BEZZ01153607">
    <property type="protein sequence ID" value="GCC45426.1"/>
    <property type="molecule type" value="Genomic_DNA"/>
</dbReference>
<dbReference type="GO" id="GO:0003777">
    <property type="term" value="F:microtubule motor activity"/>
    <property type="evidence" value="ECO:0007669"/>
    <property type="project" value="InterPro"/>
</dbReference>
<comment type="caution">
    <text evidence="11">The sequence shown here is derived from an EMBL/GenBank/DDBJ whole genome shotgun (WGS) entry which is preliminary data.</text>
</comment>
<keyword evidence="6" id="KW-0505">Motor protein</keyword>
<keyword evidence="7" id="KW-0963">Cytoplasm</keyword>
<keyword evidence="12" id="KW-1185">Reference proteome</keyword>
<evidence type="ECO:0000256" key="7">
    <source>
        <dbReference type="ARBA" id="ARBA00023212"/>
    </source>
</evidence>
<evidence type="ECO:0000256" key="6">
    <source>
        <dbReference type="ARBA" id="ARBA00023175"/>
    </source>
</evidence>
<evidence type="ECO:0000256" key="4">
    <source>
        <dbReference type="ARBA" id="ARBA00022840"/>
    </source>
</evidence>
<dbReference type="Proteomes" id="UP000287033">
    <property type="component" value="Unassembled WGS sequence"/>
</dbReference>
<dbReference type="AlphaFoldDB" id="A0A401TS11"/>
<evidence type="ECO:0000313" key="11">
    <source>
        <dbReference type="EMBL" id="GCC45426.1"/>
    </source>
</evidence>
<reference evidence="11 12" key="1">
    <citation type="journal article" date="2018" name="Nat. Ecol. Evol.">
        <title>Shark genomes provide insights into elasmobranch evolution and the origin of vertebrates.</title>
        <authorList>
            <person name="Hara Y"/>
            <person name="Yamaguchi K"/>
            <person name="Onimaru K"/>
            <person name="Kadota M"/>
            <person name="Koyanagi M"/>
            <person name="Keeley SD"/>
            <person name="Tatsumi K"/>
            <person name="Tanaka K"/>
            <person name="Motone F"/>
            <person name="Kageyama Y"/>
            <person name="Nozu R"/>
            <person name="Adachi N"/>
            <person name="Nishimura O"/>
            <person name="Nakagawa R"/>
            <person name="Tanegashima C"/>
            <person name="Kiyatake I"/>
            <person name="Matsumoto R"/>
            <person name="Murakumo K"/>
            <person name="Nishida K"/>
            <person name="Terakita A"/>
            <person name="Kuratani S"/>
            <person name="Sato K"/>
            <person name="Hyodo S Kuraku.S."/>
        </authorList>
    </citation>
    <scope>NUCLEOTIDE SEQUENCE [LARGE SCALE GENOMIC DNA]</scope>
</reference>
<dbReference type="SUPFAM" id="SSF52540">
    <property type="entry name" value="P-loop containing nucleoside triphosphate hydrolases"/>
    <property type="match status" value="1"/>
</dbReference>
<evidence type="ECO:0000256" key="8">
    <source>
        <dbReference type="PROSITE-ProRule" id="PRU00283"/>
    </source>
</evidence>
<dbReference type="InterPro" id="IPR027640">
    <property type="entry name" value="Kinesin-like_fam"/>
</dbReference>
<dbReference type="InterPro" id="IPR001752">
    <property type="entry name" value="Kinesin_motor_dom"/>
</dbReference>
<dbReference type="GO" id="GO:0005874">
    <property type="term" value="C:microtubule"/>
    <property type="evidence" value="ECO:0007669"/>
    <property type="project" value="UniProtKB-KW"/>
</dbReference>
<proteinExistence type="inferred from homology"/>
<name>A0A401TS11_CHIPU</name>
<dbReference type="GO" id="GO:0005524">
    <property type="term" value="F:ATP binding"/>
    <property type="evidence" value="ECO:0007669"/>
    <property type="project" value="UniProtKB-KW"/>
</dbReference>